<keyword evidence="5" id="KW-1185">Reference proteome</keyword>
<evidence type="ECO:0000256" key="1">
    <source>
        <dbReference type="SAM" id="Phobius"/>
    </source>
</evidence>
<protein>
    <recommendedName>
        <fullName evidence="6">FecR family protein</fullName>
    </recommendedName>
</protein>
<keyword evidence="1" id="KW-1133">Transmembrane helix</keyword>
<sequence length="347" mass="39079">MCFFQNGRNTYLQGAEADKKAYNLITKEIITNFFEGKCDAGEVAIVQAWLAENPAKLKEYIGAEEWEDFQPDRVLAPDISDKLWNNIDKNTASPAVHFSYFRWMAVAASVLLVVGASWQFILKRQKTSIISAATVAIPRNVFNNTPQKKALTLSDGSAVELLPSSTLSYPENFTSLKRDVILNGEATFNIAKDVAKPFSVYSNSVLITVLGTRFTVNSYESNNATKVVLYEGRVMVKIIDSSSQDNKNEYYLIPGDVFIFKKSARILHLEKDKDDGYVFNNYPLDVVFDQLQIIYNEKIVYNKAELGNRSFIGKIDKKDSLYHILQSIALLNNFGLHKQGDSFVISN</sequence>
<dbReference type="PIRSF" id="PIRSF018266">
    <property type="entry name" value="FecR"/>
    <property type="match status" value="1"/>
</dbReference>
<feature type="domain" description="FecR protein" evidence="2">
    <location>
        <begin position="147"/>
        <end position="234"/>
    </location>
</feature>
<gene>
    <name evidence="4" type="ORF">GCM10011511_56780</name>
</gene>
<accession>A0A8J2UJV7</accession>
<evidence type="ECO:0008006" key="6">
    <source>
        <dbReference type="Google" id="ProtNLM"/>
    </source>
</evidence>
<keyword evidence="1" id="KW-0812">Transmembrane</keyword>
<dbReference type="InterPro" id="IPR006860">
    <property type="entry name" value="FecR"/>
</dbReference>
<evidence type="ECO:0000259" key="2">
    <source>
        <dbReference type="Pfam" id="PF04773"/>
    </source>
</evidence>
<dbReference type="Pfam" id="PF04773">
    <property type="entry name" value="FecR"/>
    <property type="match status" value="1"/>
</dbReference>
<name>A0A8J2UJV7_9BACT</name>
<dbReference type="PANTHER" id="PTHR30273:SF2">
    <property type="entry name" value="PROTEIN FECR"/>
    <property type="match status" value="1"/>
</dbReference>
<dbReference type="Pfam" id="PF16344">
    <property type="entry name" value="FecR_C"/>
    <property type="match status" value="1"/>
</dbReference>
<feature type="domain" description="Protein FecR C-terminal" evidence="3">
    <location>
        <begin position="277"/>
        <end position="345"/>
    </location>
</feature>
<proteinExistence type="predicted"/>
<dbReference type="AlphaFoldDB" id="A0A8J2UJV7"/>
<dbReference type="Proteomes" id="UP000607559">
    <property type="component" value="Unassembled WGS sequence"/>
</dbReference>
<feature type="transmembrane region" description="Helical" evidence="1">
    <location>
        <begin position="100"/>
        <end position="121"/>
    </location>
</feature>
<keyword evidence="1" id="KW-0472">Membrane</keyword>
<comment type="caution">
    <text evidence="4">The sequence shown here is derived from an EMBL/GenBank/DDBJ whole genome shotgun (WGS) entry which is preliminary data.</text>
</comment>
<dbReference type="GO" id="GO:0016989">
    <property type="term" value="F:sigma factor antagonist activity"/>
    <property type="evidence" value="ECO:0007669"/>
    <property type="project" value="TreeGrafter"/>
</dbReference>
<evidence type="ECO:0000313" key="5">
    <source>
        <dbReference type="Proteomes" id="UP000607559"/>
    </source>
</evidence>
<dbReference type="InterPro" id="IPR012373">
    <property type="entry name" value="Ferrdict_sens_TM"/>
</dbReference>
<reference evidence="4" key="1">
    <citation type="journal article" date="2014" name="Int. J. Syst. Evol. Microbiol.">
        <title>Complete genome sequence of Corynebacterium casei LMG S-19264T (=DSM 44701T), isolated from a smear-ripened cheese.</title>
        <authorList>
            <consortium name="US DOE Joint Genome Institute (JGI-PGF)"/>
            <person name="Walter F."/>
            <person name="Albersmeier A."/>
            <person name="Kalinowski J."/>
            <person name="Ruckert C."/>
        </authorList>
    </citation>
    <scope>NUCLEOTIDE SEQUENCE</scope>
    <source>
        <strain evidence="4">CGMCC 1.15448</strain>
    </source>
</reference>
<evidence type="ECO:0000259" key="3">
    <source>
        <dbReference type="Pfam" id="PF16344"/>
    </source>
</evidence>
<dbReference type="InterPro" id="IPR032508">
    <property type="entry name" value="FecR_C"/>
</dbReference>
<dbReference type="Gene3D" id="2.60.120.1440">
    <property type="match status" value="1"/>
</dbReference>
<evidence type="ECO:0000313" key="4">
    <source>
        <dbReference type="EMBL" id="GGB25503.1"/>
    </source>
</evidence>
<dbReference type="EMBL" id="BMJC01000009">
    <property type="protein sequence ID" value="GGB25503.1"/>
    <property type="molecule type" value="Genomic_DNA"/>
</dbReference>
<organism evidence="4 5">
    <name type="scientific">Puia dinghuensis</name>
    <dbReference type="NCBI Taxonomy" id="1792502"/>
    <lineage>
        <taxon>Bacteria</taxon>
        <taxon>Pseudomonadati</taxon>
        <taxon>Bacteroidota</taxon>
        <taxon>Chitinophagia</taxon>
        <taxon>Chitinophagales</taxon>
        <taxon>Chitinophagaceae</taxon>
        <taxon>Puia</taxon>
    </lineage>
</organism>
<dbReference type="PANTHER" id="PTHR30273">
    <property type="entry name" value="PERIPLASMIC SIGNAL SENSOR AND SIGMA FACTOR ACTIVATOR FECR-RELATED"/>
    <property type="match status" value="1"/>
</dbReference>
<reference evidence="4" key="2">
    <citation type="submission" date="2020-09" db="EMBL/GenBank/DDBJ databases">
        <authorList>
            <person name="Sun Q."/>
            <person name="Zhou Y."/>
        </authorList>
    </citation>
    <scope>NUCLEOTIDE SEQUENCE</scope>
    <source>
        <strain evidence="4">CGMCC 1.15448</strain>
    </source>
</reference>
<dbReference type="Gene3D" id="3.55.50.30">
    <property type="match status" value="1"/>
</dbReference>